<evidence type="ECO:0000313" key="2">
    <source>
        <dbReference type="EMBL" id="MBM7716890.1"/>
    </source>
</evidence>
<keyword evidence="1" id="KW-1133">Transmembrane helix</keyword>
<dbReference type="Proteomes" id="UP000823485">
    <property type="component" value="Unassembled WGS sequence"/>
</dbReference>
<name>A0ABS2RB50_9BACI</name>
<keyword evidence="2" id="KW-0282">Flagellum</keyword>
<keyword evidence="2" id="KW-0969">Cilium</keyword>
<feature type="transmembrane region" description="Helical" evidence="1">
    <location>
        <begin position="6"/>
        <end position="26"/>
    </location>
</feature>
<keyword evidence="1" id="KW-0472">Membrane</keyword>
<comment type="caution">
    <text evidence="2">The sequence shown here is derived from an EMBL/GenBank/DDBJ whole genome shotgun (WGS) entry which is preliminary data.</text>
</comment>
<keyword evidence="2" id="KW-0966">Cell projection</keyword>
<dbReference type="RefSeq" id="WP_171974004.1">
    <property type="nucleotide sequence ID" value="NZ_JAFBFH010000034.1"/>
</dbReference>
<keyword evidence="3" id="KW-1185">Reference proteome</keyword>
<protein>
    <submittedName>
        <fullName evidence="2">Flagellar basal body-associated protein FliL</fullName>
    </submittedName>
</protein>
<gene>
    <name evidence="2" type="ORF">JOC94_003914</name>
</gene>
<keyword evidence="1" id="KW-0812">Transmembrane</keyword>
<evidence type="ECO:0000256" key="1">
    <source>
        <dbReference type="SAM" id="Phobius"/>
    </source>
</evidence>
<organism evidence="2 3">
    <name type="scientific">Siminovitchia thermophila</name>
    <dbReference type="NCBI Taxonomy" id="1245522"/>
    <lineage>
        <taxon>Bacteria</taxon>
        <taxon>Bacillati</taxon>
        <taxon>Bacillota</taxon>
        <taxon>Bacilli</taxon>
        <taxon>Bacillales</taxon>
        <taxon>Bacillaceae</taxon>
        <taxon>Siminovitchia</taxon>
    </lineage>
</organism>
<evidence type="ECO:0000313" key="3">
    <source>
        <dbReference type="Proteomes" id="UP000823485"/>
    </source>
</evidence>
<sequence length="50" mass="5526">MKRSVLIWLVTGIVYLGAVIAGYSLYANMNSNTDEPANHGAMQTEENMNH</sequence>
<accession>A0ABS2RB50</accession>
<proteinExistence type="predicted"/>
<reference evidence="2 3" key="1">
    <citation type="submission" date="2021-01" db="EMBL/GenBank/DDBJ databases">
        <title>Genomic Encyclopedia of Type Strains, Phase IV (KMG-IV): sequencing the most valuable type-strain genomes for metagenomic binning, comparative biology and taxonomic classification.</title>
        <authorList>
            <person name="Goeker M."/>
        </authorList>
    </citation>
    <scope>NUCLEOTIDE SEQUENCE [LARGE SCALE GENOMIC DNA]</scope>
    <source>
        <strain evidence="2 3">DSM 105453</strain>
    </source>
</reference>
<dbReference type="EMBL" id="JAFBFH010000034">
    <property type="protein sequence ID" value="MBM7716890.1"/>
    <property type="molecule type" value="Genomic_DNA"/>
</dbReference>